<dbReference type="RefSeq" id="WP_310067989.1">
    <property type="nucleotide sequence ID" value="NZ_JAVDVX010000001.1"/>
</dbReference>
<dbReference type="SMART" id="SM00642">
    <property type="entry name" value="Aamy"/>
    <property type="match status" value="1"/>
</dbReference>
<dbReference type="EMBL" id="JAVDVX010000001">
    <property type="protein sequence ID" value="MDR7088398.1"/>
    <property type="molecule type" value="Genomic_DNA"/>
</dbReference>
<dbReference type="Proteomes" id="UP001253595">
    <property type="component" value="Unassembled WGS sequence"/>
</dbReference>
<evidence type="ECO:0000313" key="3">
    <source>
        <dbReference type="Proteomes" id="UP001253595"/>
    </source>
</evidence>
<evidence type="ECO:0000313" key="2">
    <source>
        <dbReference type="EMBL" id="MDR7088398.1"/>
    </source>
</evidence>
<accession>A0ABU1UT81</accession>
<proteinExistence type="predicted"/>
<dbReference type="Gene3D" id="3.20.20.80">
    <property type="entry name" value="Glycosidases"/>
    <property type="match status" value="1"/>
</dbReference>
<feature type="domain" description="Glycosyl hydrolase family 13 catalytic" evidence="1">
    <location>
        <begin position="41"/>
        <end position="479"/>
    </location>
</feature>
<dbReference type="CDD" id="cd11352">
    <property type="entry name" value="AmyAc_5"/>
    <property type="match status" value="1"/>
</dbReference>
<organism evidence="2 3">
    <name type="scientific">Cellvibrio fibrivorans</name>
    <dbReference type="NCBI Taxonomy" id="126350"/>
    <lineage>
        <taxon>Bacteria</taxon>
        <taxon>Pseudomonadati</taxon>
        <taxon>Pseudomonadota</taxon>
        <taxon>Gammaproteobacteria</taxon>
        <taxon>Cellvibrionales</taxon>
        <taxon>Cellvibrionaceae</taxon>
        <taxon>Cellvibrio</taxon>
    </lineage>
</organism>
<dbReference type="PANTHER" id="PTHR10357:SF209">
    <property type="entry name" value="PERIPLASMIC ALPHA-AMYLASE"/>
    <property type="match status" value="1"/>
</dbReference>
<dbReference type="InterPro" id="IPR006047">
    <property type="entry name" value="GH13_cat_dom"/>
</dbReference>
<dbReference type="GO" id="GO:0016798">
    <property type="term" value="F:hydrolase activity, acting on glycosyl bonds"/>
    <property type="evidence" value="ECO:0007669"/>
    <property type="project" value="UniProtKB-KW"/>
</dbReference>
<keyword evidence="2" id="KW-0326">Glycosidase</keyword>
<name>A0ABU1UT81_9GAMM</name>
<dbReference type="SUPFAM" id="SSF51445">
    <property type="entry name" value="(Trans)glycosidases"/>
    <property type="match status" value="1"/>
</dbReference>
<dbReference type="Pfam" id="PF00128">
    <property type="entry name" value="Alpha-amylase"/>
    <property type="match status" value="1"/>
</dbReference>
<keyword evidence="3" id="KW-1185">Reference proteome</keyword>
<keyword evidence="2" id="KW-0378">Hydrolase</keyword>
<reference evidence="2 3" key="1">
    <citation type="submission" date="2023-07" db="EMBL/GenBank/DDBJ databases">
        <title>Sorghum-associated microbial communities from plants grown in Nebraska, USA.</title>
        <authorList>
            <person name="Schachtman D."/>
        </authorList>
    </citation>
    <scope>NUCLEOTIDE SEQUENCE [LARGE SCALE GENOMIC DNA]</scope>
    <source>
        <strain evidence="2 3">BE190</strain>
    </source>
</reference>
<evidence type="ECO:0000259" key="1">
    <source>
        <dbReference type="SMART" id="SM00642"/>
    </source>
</evidence>
<sequence>MSFTQTILNAPRPAAIRTVKLPRRMNYFPSPADWRNETLYFLLVDRFSDGLEAQRPLLDRTNLAAARPVNWRWDLWSQSGGERWQGGNLGGVASKLDYLKNLGITTIWLSPVFKQRGHLNSFHGYGIQDFLDIDPHFGDRKTLVDLVALAHSKGMRIILDIIFNHSGDNWTYPANLPGGKFQPHYTSGRHAFGAWRGEQGEDVGVIASDEQGVWPSELQDPEKYTRAGAGNLGAGSIDDPQAEHKRTDFFTLKDFNLDHPQLMSELASCFKYWIALCDCDGFRIDTLKHVSFEQARNFCGTIKEFAANLGKSNFFLVGEIAGGDFEQDRYLNVLSRNLNAALDIGGMRITLNQVAKGLQHPSDYFAGFNPGNAVMGSHRVVGEKHVSILDDHDHVFGKKIRFSAEAASPNQVAAAVGIQLFTLGIPCIYYGTEQSLGGPELAERIWLEGFGSNDRYLRETLFGAEHPRKDGLSGLDSAANPCDESLPGFGPFGTVGHHCFDPASSAYIRIQAMAQARAQFPALRVGRQYLRPITFLGNPFAVYGNGEIIAWSRILDDEEFLIVLNPHGTQWRGADILIDSALNPLGSVLTVVVNTAQAADANHLIDVVGSSKPVRRLASGIHCVEIRDLAPAEILVLANRM</sequence>
<dbReference type="PANTHER" id="PTHR10357">
    <property type="entry name" value="ALPHA-AMYLASE FAMILY MEMBER"/>
    <property type="match status" value="1"/>
</dbReference>
<protein>
    <submittedName>
        <fullName evidence="2">Glycosidase</fullName>
    </submittedName>
</protein>
<comment type="caution">
    <text evidence="2">The sequence shown here is derived from an EMBL/GenBank/DDBJ whole genome shotgun (WGS) entry which is preliminary data.</text>
</comment>
<gene>
    <name evidence="2" type="ORF">J2X05_000401</name>
</gene>
<dbReference type="InterPro" id="IPR017853">
    <property type="entry name" value="GH"/>
</dbReference>